<reference evidence="3 4" key="1">
    <citation type="submission" date="2020-09" db="EMBL/GenBank/DDBJ databases">
        <title>novel species in genus Nocardioides.</title>
        <authorList>
            <person name="Zhang G."/>
        </authorList>
    </citation>
    <scope>NUCLEOTIDE SEQUENCE [LARGE SCALE GENOMIC DNA]</scope>
    <source>
        <strain evidence="3 4">KCTC 39551</strain>
    </source>
</reference>
<dbReference type="InterPro" id="IPR008613">
    <property type="entry name" value="Excalibur_Ca-bd_domain"/>
</dbReference>
<gene>
    <name evidence="3" type="ORF">IEZ26_17975</name>
</gene>
<evidence type="ECO:0000313" key="4">
    <source>
        <dbReference type="Proteomes" id="UP000618818"/>
    </source>
</evidence>
<organism evidence="3 4">
    <name type="scientific">Nocardioides cavernae</name>
    <dbReference type="NCBI Taxonomy" id="1921566"/>
    <lineage>
        <taxon>Bacteria</taxon>
        <taxon>Bacillati</taxon>
        <taxon>Actinomycetota</taxon>
        <taxon>Actinomycetes</taxon>
        <taxon>Propionibacteriales</taxon>
        <taxon>Nocardioidaceae</taxon>
        <taxon>Nocardioides</taxon>
    </lineage>
</organism>
<name>A0ABR8NEG0_9ACTN</name>
<dbReference type="InterPro" id="IPR035437">
    <property type="entry name" value="SNase_OB-fold_sf"/>
</dbReference>
<keyword evidence="4" id="KW-1185">Reference proteome</keyword>
<dbReference type="Gene3D" id="2.40.50.90">
    <property type="match status" value="1"/>
</dbReference>
<feature type="chain" id="PRO_5047051404" evidence="1">
    <location>
        <begin position="27"/>
        <end position="236"/>
    </location>
</feature>
<dbReference type="EMBL" id="JACXYZ010000003">
    <property type="protein sequence ID" value="MBD3926517.1"/>
    <property type="molecule type" value="Genomic_DNA"/>
</dbReference>
<dbReference type="RefSeq" id="WP_191196385.1">
    <property type="nucleotide sequence ID" value="NZ_JACXYZ010000003.1"/>
</dbReference>
<feature type="signal peptide" evidence="1">
    <location>
        <begin position="1"/>
        <end position="26"/>
    </location>
</feature>
<proteinExistence type="predicted"/>
<dbReference type="InterPro" id="IPR002071">
    <property type="entry name" value="Thermonucl_AS"/>
</dbReference>
<dbReference type="Pfam" id="PF05901">
    <property type="entry name" value="Excalibur"/>
    <property type="match status" value="1"/>
</dbReference>
<sequence>MHNQLVRALALAIVALGLGLSAPAPASAVVDRDCGDFASQAGAQNFFLNAGGGDPHRLDDDGDGVACESNPCPCIGRGNTAPQQFADTGNNQTHAQQGPRTYRETGNVVRVVDGDTLHVRLRGGAHVSVRMLGIDTPERGRCGANDATANLSRLAPVGSTVHLVSDRTQAAKDRYGRLLRYVQRQGGYGDLSFRQAWDGFTQPYVYGGKPVARHREYVRAINHARDHARGAWHGCW</sequence>
<evidence type="ECO:0000313" key="3">
    <source>
        <dbReference type="EMBL" id="MBD3926517.1"/>
    </source>
</evidence>
<comment type="caution">
    <text evidence="3">The sequence shown here is derived from an EMBL/GenBank/DDBJ whole genome shotgun (WGS) entry which is preliminary data.</text>
</comment>
<keyword evidence="1" id="KW-0732">Signal</keyword>
<feature type="domain" description="TNase-like" evidence="2">
    <location>
        <begin position="102"/>
        <end position="234"/>
    </location>
</feature>
<protein>
    <submittedName>
        <fullName evidence="3">Excalibur calcium-binding domain-containing protein</fullName>
    </submittedName>
</protein>
<evidence type="ECO:0000259" key="2">
    <source>
        <dbReference type="PROSITE" id="PS50830"/>
    </source>
</evidence>
<dbReference type="PROSITE" id="PS01123">
    <property type="entry name" value="TNASE_1"/>
    <property type="match status" value="1"/>
</dbReference>
<dbReference type="PROSITE" id="PS50830">
    <property type="entry name" value="TNASE_3"/>
    <property type="match status" value="1"/>
</dbReference>
<dbReference type="InterPro" id="IPR016071">
    <property type="entry name" value="Staphylococal_nuclease_OB-fold"/>
</dbReference>
<accession>A0ABR8NEG0</accession>
<dbReference type="Proteomes" id="UP000618818">
    <property type="component" value="Unassembled WGS sequence"/>
</dbReference>
<dbReference type="SMART" id="SM00318">
    <property type="entry name" value="SNc"/>
    <property type="match status" value="1"/>
</dbReference>
<evidence type="ECO:0000256" key="1">
    <source>
        <dbReference type="SAM" id="SignalP"/>
    </source>
</evidence>
<dbReference type="SUPFAM" id="SSF50199">
    <property type="entry name" value="Staphylococcal nuclease"/>
    <property type="match status" value="1"/>
</dbReference>